<name>A0A835G9K6_SPOEX</name>
<gene>
    <name evidence="3" type="ORF">HW555_009070</name>
</gene>
<evidence type="ECO:0000256" key="2">
    <source>
        <dbReference type="SAM" id="SignalP"/>
    </source>
</evidence>
<protein>
    <submittedName>
        <fullName evidence="3">Uncharacterized protein</fullName>
    </submittedName>
</protein>
<feature type="signal peptide" evidence="2">
    <location>
        <begin position="1"/>
        <end position="15"/>
    </location>
</feature>
<evidence type="ECO:0000313" key="4">
    <source>
        <dbReference type="Proteomes" id="UP000648187"/>
    </source>
</evidence>
<sequence length="480" mass="55250">MTRLLALLLIAHVAAEWVEISQQHYRKPIRTHTHFTSDKVIETEDTTIPWNYNNHSVVEYTWNNNPTTSNIGNVNRVQHVETTTKANKRLKLDDDDDLELNVDFRNYDPESSHKSTQLTAEINKPDKPKGTIERVSNLGNIKRVQLNSSPVKSPVIHNKGGEEIYFNNRHDNGAYSGTVHSVAAELGGKNKPDSSNRKIYINNLKKYNTERIATFPQMKMKTTVRNFYSPKPTFITETEDFTNYETEQDRFYKIVNRESTKVNKKDNIANTSENWRTKPNSKFTTMKVDKDNENLYDHKAELNVNQVFENKEQVTKVISSDIKTKPKDADSLPVEANHNKNEIKHKKAETTTNTTLNENKVNPMENLIKFMRIVADTISKNSRRTFSGKIQYLHELKDTILTNIEDRIDATWPDDDSVGARRRSRSAYASPRGPCPLPFIRKRSHDHIILNQVIHTYKNKAMMVAPLLVASGRNVFNDRG</sequence>
<comment type="caution">
    <text evidence="3">The sequence shown here is derived from an EMBL/GenBank/DDBJ whole genome shotgun (WGS) entry which is preliminary data.</text>
</comment>
<feature type="chain" id="PRO_5032998793" evidence="2">
    <location>
        <begin position="16"/>
        <end position="480"/>
    </location>
</feature>
<proteinExistence type="predicted"/>
<reference evidence="3" key="1">
    <citation type="submission" date="2020-08" db="EMBL/GenBank/DDBJ databases">
        <title>Spodoptera exigua strain:BAW_Kor-Di-RS1 Genome sequencing and assembly.</title>
        <authorList>
            <person name="Kim J."/>
            <person name="Nam H.Y."/>
            <person name="Kwon M."/>
            <person name="Choi J.H."/>
            <person name="Cho S.R."/>
            <person name="Kim G.-H."/>
        </authorList>
    </citation>
    <scope>NUCLEOTIDE SEQUENCE</scope>
    <source>
        <strain evidence="3">BAW_Kor-Di-RS1</strain>
        <tissue evidence="3">Whole-body</tissue>
    </source>
</reference>
<evidence type="ECO:0000313" key="3">
    <source>
        <dbReference type="EMBL" id="KAF9412401.1"/>
    </source>
</evidence>
<feature type="region of interest" description="Disordered" evidence="1">
    <location>
        <begin position="107"/>
        <end position="130"/>
    </location>
</feature>
<keyword evidence="4" id="KW-1185">Reference proteome</keyword>
<dbReference type="EMBL" id="JACKWZ010000190">
    <property type="protein sequence ID" value="KAF9412401.1"/>
    <property type="molecule type" value="Genomic_DNA"/>
</dbReference>
<evidence type="ECO:0000256" key="1">
    <source>
        <dbReference type="SAM" id="MobiDB-lite"/>
    </source>
</evidence>
<accession>A0A835G9K6</accession>
<keyword evidence="2" id="KW-0732">Signal</keyword>
<organism evidence="3 4">
    <name type="scientific">Spodoptera exigua</name>
    <name type="common">Beet armyworm</name>
    <name type="synonym">Noctua fulgens</name>
    <dbReference type="NCBI Taxonomy" id="7107"/>
    <lineage>
        <taxon>Eukaryota</taxon>
        <taxon>Metazoa</taxon>
        <taxon>Ecdysozoa</taxon>
        <taxon>Arthropoda</taxon>
        <taxon>Hexapoda</taxon>
        <taxon>Insecta</taxon>
        <taxon>Pterygota</taxon>
        <taxon>Neoptera</taxon>
        <taxon>Endopterygota</taxon>
        <taxon>Lepidoptera</taxon>
        <taxon>Glossata</taxon>
        <taxon>Ditrysia</taxon>
        <taxon>Noctuoidea</taxon>
        <taxon>Noctuidae</taxon>
        <taxon>Amphipyrinae</taxon>
        <taxon>Spodoptera</taxon>
    </lineage>
</organism>
<dbReference type="Proteomes" id="UP000648187">
    <property type="component" value="Unassembled WGS sequence"/>
</dbReference>
<dbReference type="AlphaFoldDB" id="A0A835G9K6"/>